<dbReference type="GO" id="GO:0009253">
    <property type="term" value="P:peptidoglycan catabolic process"/>
    <property type="evidence" value="ECO:0007669"/>
    <property type="project" value="InterPro"/>
</dbReference>
<reference evidence="4 5" key="1">
    <citation type="submission" date="2019-09" db="EMBL/GenBank/DDBJ databases">
        <title>Complete genome sequence of Sporolactobacillus terrae 70-3.</title>
        <authorList>
            <person name="Tanaka N."/>
            <person name="Shiwa Y."/>
            <person name="Fujita N."/>
            <person name="Tanasupawat S."/>
        </authorList>
    </citation>
    <scope>NUCLEOTIDE SEQUENCE [LARGE SCALE GENOMIC DNA]</scope>
    <source>
        <strain evidence="4 5">70-3</strain>
    </source>
</reference>
<dbReference type="InterPro" id="IPR017853">
    <property type="entry name" value="GH"/>
</dbReference>
<name>A0A5K7WU39_9BACL</name>
<dbReference type="SMART" id="SM00641">
    <property type="entry name" value="Glyco_25"/>
    <property type="match status" value="1"/>
</dbReference>
<protein>
    <recommendedName>
        <fullName evidence="6">Lysozyme</fullName>
    </recommendedName>
</protein>
<organism evidence="4 5">
    <name type="scientific">Sporolactobacillus terrae</name>
    <dbReference type="NCBI Taxonomy" id="269673"/>
    <lineage>
        <taxon>Bacteria</taxon>
        <taxon>Bacillati</taxon>
        <taxon>Bacillota</taxon>
        <taxon>Bacilli</taxon>
        <taxon>Bacillales</taxon>
        <taxon>Sporolactobacillaceae</taxon>
        <taxon>Sporolactobacillus</taxon>
    </lineage>
</organism>
<comment type="similarity">
    <text evidence="1">Belongs to the glycosyl hydrolase 25 family.</text>
</comment>
<dbReference type="AlphaFoldDB" id="A0A5K7WU39"/>
<evidence type="ECO:0000313" key="4">
    <source>
        <dbReference type="EMBL" id="BBN97847.1"/>
    </source>
</evidence>
<proteinExistence type="inferred from homology"/>
<evidence type="ECO:0000256" key="2">
    <source>
        <dbReference type="ARBA" id="ARBA00022801"/>
    </source>
</evidence>
<dbReference type="InterPro" id="IPR018077">
    <property type="entry name" value="Glyco_hydro_fam25_subgr"/>
</dbReference>
<dbReference type="PANTHER" id="PTHR34135:SF1">
    <property type="entry name" value="GLYCOSYL HYDROLASE FAMILY 25"/>
    <property type="match status" value="1"/>
</dbReference>
<sequence>MTIRSAFFTIIIVMLSLMISENVYAALDSKPSKLSLSQIKINNYVGNKDVIHISGLQKGDKVTAYKDSGVLIGSCTSAGNSDTELFVQQLGNQAGYVMLTLKQSGKLPSDKLITPFMGEPRTFQLSPLKIRTNNYVDSWDQVRVDGIQKNDIIRIFARSGEKIGSCISEGKSANIRIKQLGSQAGKIELTIQKPGMLPSHKQTVSFMGEPRTPKLSSSKIQTNNYVGAWDYIHIEGIHKGDKIRVFSESGSSMGNRIAGGTSTNIWVKQLGSQAGQIKLTTQRPGMLPSHEQVVSFKGEPRTSQISSSKISTYNYVDVWDYIHVEDINKGDIIRAYTDQEKVLNSRISEGTSSNLWVKQLGSQAGNIKLTLQKPGMLTSHMQNVAFKGEPRTPQLNLSKITINNYVGVWDLAHVEGIRKDDVIKAYSKSGEEIGSGISKGTSTNLWIKQLGSQAGKIELTVKSPEMLISHSLSVAFMGEPRSALLKQAQVTIINAAGTSNDRIQVNGLRSGDIIRAYTLDGKHFASITSKDSSIDLHTSELGNGAGQIILTVQHLGQLESNSVSFNYTSGFPPGVLKKGIDVSHWQGSIDYKLMKENGINFVIVKATEGSQDGTAGIDNYFEQNIEKANFAGLDTHAYHYFRGVSVDDSKKEAQWFIKNLKKVHINGYVFIDVEEATGNPVQLTNYVNVFIDELRNAGINKIGIYTDYFFMQDNLIEAQLKSGILKWIARYNYSLGRSADIWQFTSEGQLPGVSGSVDMNYVYSNKF</sequence>
<dbReference type="GO" id="GO:0016052">
    <property type="term" value="P:carbohydrate catabolic process"/>
    <property type="evidence" value="ECO:0007669"/>
    <property type="project" value="TreeGrafter"/>
</dbReference>
<dbReference type="Pfam" id="PF01183">
    <property type="entry name" value="Glyco_hydro_25"/>
    <property type="match status" value="1"/>
</dbReference>
<dbReference type="Proteomes" id="UP000326951">
    <property type="component" value="Chromosome"/>
</dbReference>
<dbReference type="GO" id="GO:0003796">
    <property type="term" value="F:lysozyme activity"/>
    <property type="evidence" value="ECO:0007669"/>
    <property type="project" value="InterPro"/>
</dbReference>
<dbReference type="EMBL" id="AP021853">
    <property type="protein sequence ID" value="BBN97847.1"/>
    <property type="molecule type" value="Genomic_DNA"/>
</dbReference>
<keyword evidence="3" id="KW-0326">Glycosidase</keyword>
<dbReference type="RefSeq" id="WP_152080213.1">
    <property type="nucleotide sequence ID" value="NZ_AP021853.1"/>
</dbReference>
<dbReference type="GO" id="GO:0016998">
    <property type="term" value="P:cell wall macromolecule catabolic process"/>
    <property type="evidence" value="ECO:0007669"/>
    <property type="project" value="InterPro"/>
</dbReference>
<evidence type="ECO:0000313" key="5">
    <source>
        <dbReference type="Proteomes" id="UP000326951"/>
    </source>
</evidence>
<evidence type="ECO:0000256" key="3">
    <source>
        <dbReference type="ARBA" id="ARBA00023295"/>
    </source>
</evidence>
<gene>
    <name evidence="4" type="ORF">St703_05520</name>
</gene>
<evidence type="ECO:0000256" key="1">
    <source>
        <dbReference type="ARBA" id="ARBA00010646"/>
    </source>
</evidence>
<dbReference type="Gene3D" id="3.20.20.80">
    <property type="entry name" value="Glycosidases"/>
    <property type="match status" value="1"/>
</dbReference>
<evidence type="ECO:0008006" key="6">
    <source>
        <dbReference type="Google" id="ProtNLM"/>
    </source>
</evidence>
<accession>A0A5K7WU39</accession>
<dbReference type="PANTHER" id="PTHR34135">
    <property type="entry name" value="LYSOZYME"/>
    <property type="match status" value="1"/>
</dbReference>
<dbReference type="InterPro" id="IPR002053">
    <property type="entry name" value="Glyco_hydro_25"/>
</dbReference>
<dbReference type="SUPFAM" id="SSF51445">
    <property type="entry name" value="(Trans)glycosidases"/>
    <property type="match status" value="1"/>
</dbReference>
<dbReference type="PROSITE" id="PS51904">
    <property type="entry name" value="GLYCOSYL_HYDROL_F25_2"/>
    <property type="match status" value="1"/>
</dbReference>
<keyword evidence="2" id="KW-0378">Hydrolase</keyword>